<accession>A0ABP0I6G9</accession>
<sequence length="231" mass="25438">MDILSTPGFVLALMLALKLKPLAFSMIATVCSSWVFVSRSTTRRTAWQPLGDPNVKCVAAGNAMVSRMTLVVYLLEARACVWLYEQPMTSLLWQHPRMQDLVRRVLVYQTQMWMGSYGAESPKSTCLWSCCPCSSFSVPLPKDKTWISLVNKSAKSDGTISVSGNSKLKGSQAYPAGFGHATVDFWKNAPRVPKAGVAETPEVFKPGKKFDSWPDADLTEVLQYLACGNVS</sequence>
<dbReference type="EMBL" id="CAXAMM010002825">
    <property type="protein sequence ID" value="CAK8997592.1"/>
    <property type="molecule type" value="Genomic_DNA"/>
</dbReference>
<organism evidence="1 2">
    <name type="scientific">Durusdinium trenchii</name>
    <dbReference type="NCBI Taxonomy" id="1381693"/>
    <lineage>
        <taxon>Eukaryota</taxon>
        <taxon>Sar</taxon>
        <taxon>Alveolata</taxon>
        <taxon>Dinophyceae</taxon>
        <taxon>Suessiales</taxon>
        <taxon>Symbiodiniaceae</taxon>
        <taxon>Durusdinium</taxon>
    </lineage>
</organism>
<proteinExistence type="predicted"/>
<reference evidence="1 2" key="1">
    <citation type="submission" date="2024-02" db="EMBL/GenBank/DDBJ databases">
        <authorList>
            <person name="Chen Y."/>
            <person name="Shah S."/>
            <person name="Dougan E. K."/>
            <person name="Thang M."/>
            <person name="Chan C."/>
        </authorList>
    </citation>
    <scope>NUCLEOTIDE SEQUENCE [LARGE SCALE GENOMIC DNA]</scope>
</reference>
<keyword evidence="2" id="KW-1185">Reference proteome</keyword>
<gene>
    <name evidence="1" type="ORF">SCF082_LOCUS5262</name>
</gene>
<protein>
    <submittedName>
        <fullName evidence="1">Uncharacterized protein</fullName>
    </submittedName>
</protein>
<comment type="caution">
    <text evidence="1">The sequence shown here is derived from an EMBL/GenBank/DDBJ whole genome shotgun (WGS) entry which is preliminary data.</text>
</comment>
<evidence type="ECO:0000313" key="2">
    <source>
        <dbReference type="Proteomes" id="UP001642464"/>
    </source>
</evidence>
<dbReference type="Proteomes" id="UP001642464">
    <property type="component" value="Unassembled WGS sequence"/>
</dbReference>
<name>A0ABP0I6G9_9DINO</name>
<evidence type="ECO:0000313" key="1">
    <source>
        <dbReference type="EMBL" id="CAK8997592.1"/>
    </source>
</evidence>